<evidence type="ECO:0000313" key="9">
    <source>
        <dbReference type="EMBL" id="KQK16218.1"/>
    </source>
</evidence>
<evidence type="ECO:0000313" key="11">
    <source>
        <dbReference type="Proteomes" id="UP000008810"/>
    </source>
</evidence>
<name>I1GUE7_BRADI</name>
<dbReference type="SUPFAM" id="SSF56784">
    <property type="entry name" value="HAD-like"/>
    <property type="match status" value="1"/>
</dbReference>
<dbReference type="FunFam" id="3.30.70.1020:FF:000004">
    <property type="entry name" value="Trehalose 6-phosphate phosphatase"/>
    <property type="match status" value="1"/>
</dbReference>
<dbReference type="CDD" id="cd01627">
    <property type="entry name" value="HAD_TPP"/>
    <property type="match status" value="1"/>
</dbReference>
<sequence>MGSYDDSPPVKELNLNGPGFPIRLEPLRANGWLHDMKVSSPTASPMNNDISGTLFNPVYRAWIKKYPSALNVFDKIVACGRGKKIALFLDYDGTLSPIVDEPDNAVMSDQMREVVRNAAIHLPTAIISGRAVDKVFDFVKLTELYYAGSHGMDIMGPVGKSSSVADHRSCTNSNKGKEVKIFQAATEFLPVIEEVFRLLVESTKGIHGAKVENNKFCVSVHYRNVDEKDWTLVAQCTDDILKMYPRLQLCHGRKVLEVRPVIDWNKGKAVEFLLDSLGLAHSDSVLPIYIGDDRTDEDAFKVLRDCKQGIGILVSSVPKESHALYSLVDPSEVMDFLKRLMIWKEQEATSR</sequence>
<comment type="cofactor">
    <cofactor evidence="2 8">
        <name>a divalent metal cation</name>
        <dbReference type="ChEBI" id="CHEBI:60240"/>
    </cofactor>
</comment>
<dbReference type="InterPro" id="IPR003337">
    <property type="entry name" value="Trehalose_PPase"/>
</dbReference>
<dbReference type="GeneID" id="100830472"/>
<dbReference type="eggNOG" id="KOG1050">
    <property type="taxonomic scope" value="Eukaryota"/>
</dbReference>
<dbReference type="InterPro" id="IPR044651">
    <property type="entry name" value="OTSB-like"/>
</dbReference>
<protein>
    <recommendedName>
        <fullName evidence="8">Trehalose 6-phosphate phosphatase</fullName>
        <ecNumber evidence="8">3.1.3.12</ecNumber>
    </recommendedName>
</protein>
<dbReference type="InterPro" id="IPR023214">
    <property type="entry name" value="HAD_sf"/>
</dbReference>
<evidence type="ECO:0000256" key="4">
    <source>
        <dbReference type="ARBA" id="ARBA00008770"/>
    </source>
</evidence>
<evidence type="ECO:0000256" key="1">
    <source>
        <dbReference type="ARBA" id="ARBA00000500"/>
    </source>
</evidence>
<dbReference type="Gene3D" id="3.40.50.1000">
    <property type="entry name" value="HAD superfamily/HAD-like"/>
    <property type="match status" value="1"/>
</dbReference>
<proteinExistence type="inferred from homology"/>
<dbReference type="RefSeq" id="XP_003560203.1">
    <property type="nucleotide sequence ID" value="XM_003560155.4"/>
</dbReference>
<dbReference type="EnsemblPlants" id="KQK16218">
    <property type="protein sequence ID" value="KQK16218"/>
    <property type="gene ID" value="BRADI_1g27470v3"/>
</dbReference>
<dbReference type="GO" id="GO:0004805">
    <property type="term" value="F:trehalose-phosphatase activity"/>
    <property type="evidence" value="ECO:0000318"/>
    <property type="project" value="GO_Central"/>
</dbReference>
<evidence type="ECO:0000256" key="2">
    <source>
        <dbReference type="ARBA" id="ARBA00001968"/>
    </source>
</evidence>
<dbReference type="UniPathway" id="UPA00299"/>
<keyword evidence="5 8" id="KW-0378">Hydrolase</keyword>
<dbReference type="PANTHER" id="PTHR43768:SF54">
    <property type="entry name" value="TREHALOSE-PHOSPHATE PHOSPHATASE 10-RELATED"/>
    <property type="match status" value="1"/>
</dbReference>
<dbReference type="STRING" id="15368.I1GUE7"/>
<comment type="function">
    <text evidence="7">Removes the phosphate from trehalose 6-phosphate to produce free trehalose. Trehalose accumulation in plant may improve abiotic stress tolerance.</text>
</comment>
<gene>
    <name evidence="10" type="primary">LOC100830472</name>
    <name evidence="9" type="ORF">BRADI_1g27470v3</name>
</gene>
<dbReference type="Gramene" id="PNT75091">
    <property type="protein sequence ID" value="PNT75091"/>
    <property type="gene ID" value="BRADI_1g27470v3"/>
</dbReference>
<dbReference type="EnsemblPlants" id="PNT75091">
    <property type="protein sequence ID" value="PNT75091"/>
    <property type="gene ID" value="BRADI_1g27470v3"/>
</dbReference>
<evidence type="ECO:0000256" key="7">
    <source>
        <dbReference type="ARBA" id="ARBA00025274"/>
    </source>
</evidence>
<dbReference type="InterPro" id="IPR036412">
    <property type="entry name" value="HAD-like_sf"/>
</dbReference>
<comment type="pathway">
    <text evidence="3 8">Glycan biosynthesis; trehalose biosynthesis.</text>
</comment>
<dbReference type="NCBIfam" id="TIGR01484">
    <property type="entry name" value="HAD-SF-IIB"/>
    <property type="match status" value="1"/>
</dbReference>
<dbReference type="OMA" id="VSQCTND"/>
<keyword evidence="6" id="KW-0346">Stress response</keyword>
<evidence type="ECO:0000256" key="5">
    <source>
        <dbReference type="ARBA" id="ARBA00022801"/>
    </source>
</evidence>
<reference evidence="10" key="3">
    <citation type="submission" date="2018-08" db="UniProtKB">
        <authorList>
            <consortium name="EnsemblPlants"/>
        </authorList>
    </citation>
    <scope>IDENTIFICATION</scope>
    <source>
        <strain evidence="10">cv. Bd21</strain>
    </source>
</reference>
<dbReference type="RefSeq" id="XP_010238301.1">
    <property type="nucleotide sequence ID" value="XM_010239999.3"/>
</dbReference>
<dbReference type="NCBIfam" id="TIGR00685">
    <property type="entry name" value="T6PP"/>
    <property type="match status" value="1"/>
</dbReference>
<evidence type="ECO:0000256" key="8">
    <source>
        <dbReference type="RuleBase" id="RU361117"/>
    </source>
</evidence>
<evidence type="ECO:0000313" key="10">
    <source>
        <dbReference type="EnsemblPlants" id="KQK16218"/>
    </source>
</evidence>
<dbReference type="OrthoDB" id="411251at2759"/>
<keyword evidence="11" id="KW-1185">Reference proteome</keyword>
<comment type="similarity">
    <text evidence="4 8">Belongs to the trehalose phosphatase family.</text>
</comment>
<dbReference type="InterPro" id="IPR006379">
    <property type="entry name" value="HAD-SF_hydro_IIB"/>
</dbReference>
<dbReference type="Gramene" id="KQK16218">
    <property type="protein sequence ID" value="KQK16218"/>
    <property type="gene ID" value="BRADI_1g27470v3"/>
</dbReference>
<dbReference type="FunFam" id="3.40.50.1000:FF:000073">
    <property type="entry name" value="Trehalose 6-phosphate phosphatase"/>
    <property type="match status" value="1"/>
</dbReference>
<dbReference type="EMBL" id="CM000880">
    <property type="protein sequence ID" value="KQK16218.1"/>
    <property type="molecule type" value="Genomic_DNA"/>
</dbReference>
<dbReference type="KEGG" id="bdi:100830472"/>
<dbReference type="Gene3D" id="3.30.70.1020">
    <property type="entry name" value="Trehalose-6-phosphate phosphatase related protein, domain 2"/>
    <property type="match status" value="1"/>
</dbReference>
<reference evidence="9 10" key="1">
    <citation type="journal article" date="2010" name="Nature">
        <title>Genome sequencing and analysis of the model grass Brachypodium distachyon.</title>
        <authorList>
            <consortium name="International Brachypodium Initiative"/>
        </authorList>
    </citation>
    <scope>NUCLEOTIDE SEQUENCE [LARGE SCALE GENOMIC DNA]</scope>
    <source>
        <strain evidence="9">Bd21</strain>
        <strain evidence="10">cv. Bd21</strain>
    </source>
</reference>
<dbReference type="FunFam" id="3.40.50.1000:FF:000122">
    <property type="entry name" value="Trehalose 6-phosphate phosphatase"/>
    <property type="match status" value="1"/>
</dbReference>
<comment type="catalytic activity">
    <reaction evidence="1 8">
        <text>alpha,alpha-trehalose 6-phosphate + H2O = alpha,alpha-trehalose + phosphate</text>
        <dbReference type="Rhea" id="RHEA:23420"/>
        <dbReference type="ChEBI" id="CHEBI:15377"/>
        <dbReference type="ChEBI" id="CHEBI:16551"/>
        <dbReference type="ChEBI" id="CHEBI:43474"/>
        <dbReference type="ChEBI" id="CHEBI:58429"/>
        <dbReference type="EC" id="3.1.3.12"/>
    </reaction>
</comment>
<accession>I1GUE7</accession>
<dbReference type="Proteomes" id="UP000008810">
    <property type="component" value="Chromosome 1"/>
</dbReference>
<organism evidence="10">
    <name type="scientific">Brachypodium distachyon</name>
    <name type="common">Purple false brome</name>
    <name type="synonym">Trachynia distachya</name>
    <dbReference type="NCBI Taxonomy" id="15368"/>
    <lineage>
        <taxon>Eukaryota</taxon>
        <taxon>Viridiplantae</taxon>
        <taxon>Streptophyta</taxon>
        <taxon>Embryophyta</taxon>
        <taxon>Tracheophyta</taxon>
        <taxon>Spermatophyta</taxon>
        <taxon>Magnoliopsida</taxon>
        <taxon>Liliopsida</taxon>
        <taxon>Poales</taxon>
        <taxon>Poaceae</taxon>
        <taxon>BOP clade</taxon>
        <taxon>Pooideae</taxon>
        <taxon>Stipodae</taxon>
        <taxon>Brachypodieae</taxon>
        <taxon>Brachypodium</taxon>
    </lineage>
</organism>
<evidence type="ECO:0000256" key="6">
    <source>
        <dbReference type="ARBA" id="ARBA00023016"/>
    </source>
</evidence>
<dbReference type="EC" id="3.1.3.12" evidence="8"/>
<dbReference type="HOGENOM" id="CLU_037265_1_0_1"/>
<dbReference type="AlphaFoldDB" id="I1GUE7"/>
<dbReference type="PANTHER" id="PTHR43768">
    <property type="entry name" value="TREHALOSE 6-PHOSPHATE PHOSPHATASE"/>
    <property type="match status" value="1"/>
</dbReference>
<evidence type="ECO:0000256" key="3">
    <source>
        <dbReference type="ARBA" id="ARBA00005199"/>
    </source>
</evidence>
<reference evidence="9" key="2">
    <citation type="submission" date="2017-06" db="EMBL/GenBank/DDBJ databases">
        <title>WGS assembly of Brachypodium distachyon.</title>
        <authorList>
            <consortium name="The International Brachypodium Initiative"/>
            <person name="Lucas S."/>
            <person name="Harmon-Smith M."/>
            <person name="Lail K."/>
            <person name="Tice H."/>
            <person name="Grimwood J."/>
            <person name="Bruce D."/>
            <person name="Barry K."/>
            <person name="Shu S."/>
            <person name="Lindquist E."/>
            <person name="Wang M."/>
            <person name="Pitluck S."/>
            <person name="Vogel J.P."/>
            <person name="Garvin D.F."/>
            <person name="Mockler T.C."/>
            <person name="Schmutz J."/>
            <person name="Rokhsar D."/>
            <person name="Bevan M.W."/>
        </authorList>
    </citation>
    <scope>NUCLEOTIDE SEQUENCE</scope>
    <source>
        <strain evidence="9">Bd21</strain>
    </source>
</reference>
<dbReference type="EMBL" id="CM000880">
    <property type="protein sequence ID" value="PNT75091.1"/>
    <property type="molecule type" value="Genomic_DNA"/>
</dbReference>
<dbReference type="GO" id="GO:0005992">
    <property type="term" value="P:trehalose biosynthetic process"/>
    <property type="evidence" value="ECO:0000318"/>
    <property type="project" value="GO_Central"/>
</dbReference>
<dbReference type="Pfam" id="PF02358">
    <property type="entry name" value="Trehalose_PPase"/>
    <property type="match status" value="1"/>
</dbReference>